<feature type="compositionally biased region" description="Basic and acidic residues" evidence="1">
    <location>
        <begin position="81"/>
        <end position="93"/>
    </location>
</feature>
<dbReference type="WBParaSite" id="MhA1_Contig203.frz3.gene7">
    <property type="protein sequence ID" value="MhA1_Contig203.frz3.gene7"/>
    <property type="gene ID" value="MhA1_Contig203.frz3.gene7"/>
</dbReference>
<evidence type="ECO:0000313" key="3">
    <source>
        <dbReference type="WBParaSite" id="MhA1_Contig203.frz3.gene7"/>
    </source>
</evidence>
<reference evidence="3" key="1">
    <citation type="submission" date="2016-11" db="UniProtKB">
        <authorList>
            <consortium name="WormBaseParasite"/>
        </authorList>
    </citation>
    <scope>IDENTIFICATION</scope>
</reference>
<proteinExistence type="predicted"/>
<organism evidence="2 3">
    <name type="scientific">Meloidogyne hapla</name>
    <name type="common">Root-knot nematode worm</name>
    <dbReference type="NCBI Taxonomy" id="6305"/>
    <lineage>
        <taxon>Eukaryota</taxon>
        <taxon>Metazoa</taxon>
        <taxon>Ecdysozoa</taxon>
        <taxon>Nematoda</taxon>
        <taxon>Chromadorea</taxon>
        <taxon>Rhabditida</taxon>
        <taxon>Tylenchina</taxon>
        <taxon>Tylenchomorpha</taxon>
        <taxon>Tylenchoidea</taxon>
        <taxon>Meloidogynidae</taxon>
        <taxon>Meloidogyninae</taxon>
        <taxon>Meloidogyne</taxon>
    </lineage>
</organism>
<evidence type="ECO:0000313" key="2">
    <source>
        <dbReference type="Proteomes" id="UP000095281"/>
    </source>
</evidence>
<protein>
    <submittedName>
        <fullName evidence="3">Uncharacterized protein</fullName>
    </submittedName>
</protein>
<evidence type="ECO:0000256" key="1">
    <source>
        <dbReference type="SAM" id="MobiDB-lite"/>
    </source>
</evidence>
<sequence length="114" mass="13179">MNRKEFIKNRHQPLKTIKYLKENCPEILELFKNEMRFKFFVSRQNGILISRLTKFTNEFDMAGRDEILGFVTGHSIGEGHSNGDGHSTREGHSIGENTVSNKLKRQGRNSNELK</sequence>
<name>A0A1I8BDS2_MELHA</name>
<accession>A0A1I8BDS2</accession>
<feature type="region of interest" description="Disordered" evidence="1">
    <location>
        <begin position="75"/>
        <end position="114"/>
    </location>
</feature>
<dbReference type="AlphaFoldDB" id="A0A1I8BDS2"/>
<dbReference type="Proteomes" id="UP000095281">
    <property type="component" value="Unplaced"/>
</dbReference>
<keyword evidence="2" id="KW-1185">Reference proteome</keyword>